<comment type="similarity">
    <text evidence="4 15">Belongs to the aspartate-semialdehyde dehydrogenase family.</text>
</comment>
<dbReference type="InterPro" id="IPR012080">
    <property type="entry name" value="Asp_semialdehyde_DH"/>
</dbReference>
<sequence length="344" mass="37783">MKKYNVAIVGATGMVGEALAQVLEERNFPINNLKMLASARSANTVMEFGGKEYRIEEAEPGAFEGVDFAFFSAGGDVSKELAPEAVKRGTIVVDNSSAFRMEPEVPLVVPEVNPQDVEGHKGLISNPNCSTIQLVVALQPLHQLSPMKRVVVSTYQAVSGAGKEAVDELLEQSRAVIEGKDFEKNMIPHKGAKRNHQIAFNLVPQLDVFQENGYTKEEMKIIKETRKIMGLPDLKITSTTVRVPVTLGHSESINIEFQSAVTTQEARKALENFPGIIVIDDPEELLYPMPVDCAHRDEVYVGRIRTDESVEHGLNIWVVSDNIRKGAATNSIQIAECVIEKGLC</sequence>
<dbReference type="Gene3D" id="3.30.360.10">
    <property type="entry name" value="Dihydrodipicolinate Reductase, domain 2"/>
    <property type="match status" value="1"/>
</dbReference>
<evidence type="ECO:0000256" key="1">
    <source>
        <dbReference type="ARBA" id="ARBA00005021"/>
    </source>
</evidence>
<evidence type="ECO:0000256" key="2">
    <source>
        <dbReference type="ARBA" id="ARBA00005076"/>
    </source>
</evidence>
<dbReference type="Proteomes" id="UP000285138">
    <property type="component" value="Unassembled WGS sequence"/>
</dbReference>
<dbReference type="NCBIfam" id="TIGR01296">
    <property type="entry name" value="asd_B"/>
    <property type="match status" value="1"/>
</dbReference>
<comment type="caution">
    <text evidence="18">The sequence shown here is derived from an EMBL/GenBank/DDBJ whole genome shotgun (WGS) entry which is preliminary data.</text>
</comment>
<keyword evidence="13 15" id="KW-0486">Methionine biosynthesis</keyword>
<evidence type="ECO:0000313" key="19">
    <source>
        <dbReference type="Proteomes" id="UP000285138"/>
    </source>
</evidence>
<dbReference type="UniPathway" id="UPA00051">
    <property type="reaction ID" value="UER00464"/>
</dbReference>
<evidence type="ECO:0000256" key="3">
    <source>
        <dbReference type="ARBA" id="ARBA00005097"/>
    </source>
</evidence>
<feature type="binding site" evidence="15">
    <location>
        <begin position="159"/>
        <end position="160"/>
    </location>
    <ligand>
        <name>NADP(+)</name>
        <dbReference type="ChEBI" id="CHEBI:58349"/>
    </ligand>
</feature>
<keyword evidence="11 15" id="KW-0560">Oxidoreductase</keyword>
<keyword evidence="12 15" id="KW-0457">Lysine biosynthesis</keyword>
<dbReference type="InterPro" id="IPR036291">
    <property type="entry name" value="NAD(P)-bd_dom_sf"/>
</dbReference>
<dbReference type="AlphaFoldDB" id="A0A424YF97"/>
<evidence type="ECO:0000256" key="15">
    <source>
        <dbReference type="HAMAP-Rule" id="MF_02121"/>
    </source>
</evidence>
<dbReference type="InterPro" id="IPR012280">
    <property type="entry name" value="Semialdhyde_DH_dimer_dom"/>
</dbReference>
<feature type="binding site" evidence="15">
    <location>
        <position position="322"/>
    </location>
    <ligand>
        <name>NADP(+)</name>
        <dbReference type="ChEBI" id="CHEBI:58349"/>
    </ligand>
</feature>
<evidence type="ECO:0000256" key="14">
    <source>
        <dbReference type="ARBA" id="ARBA00047891"/>
    </source>
</evidence>
<feature type="domain" description="Semialdehyde dehydrogenase NAD-binding" evidence="17">
    <location>
        <begin position="5"/>
        <end position="120"/>
    </location>
</feature>
<feature type="active site" description="Proton acceptor" evidence="15 16">
    <location>
        <position position="249"/>
    </location>
</feature>
<keyword evidence="8 15" id="KW-0791">Threonine biosynthesis</keyword>
<evidence type="ECO:0000256" key="11">
    <source>
        <dbReference type="ARBA" id="ARBA00023002"/>
    </source>
</evidence>
<protein>
    <recommendedName>
        <fullName evidence="6 15">Aspartate-semialdehyde dehydrogenase</fullName>
        <shortName evidence="15">ASA dehydrogenase</shortName>
        <shortName evidence="15">ASADH</shortName>
        <ecNumber evidence="6 15">1.2.1.11</ecNumber>
    </recommendedName>
    <alternativeName>
        <fullName evidence="15">Aspartate-beta-semialdehyde dehydrogenase</fullName>
    </alternativeName>
</protein>
<feature type="active site" description="Acyl-thioester intermediate" evidence="15 16">
    <location>
        <position position="129"/>
    </location>
</feature>
<evidence type="ECO:0000256" key="10">
    <source>
        <dbReference type="ARBA" id="ARBA00022915"/>
    </source>
</evidence>
<dbReference type="SUPFAM" id="SSF51735">
    <property type="entry name" value="NAD(P)-binding Rossmann-fold domains"/>
    <property type="match status" value="1"/>
</dbReference>
<dbReference type="PANTHER" id="PTHR46278">
    <property type="entry name" value="DEHYDROGENASE, PUTATIVE-RELATED"/>
    <property type="match status" value="1"/>
</dbReference>
<comment type="catalytic activity">
    <reaction evidence="14 15">
        <text>L-aspartate 4-semialdehyde + phosphate + NADP(+) = 4-phospho-L-aspartate + NADPH + H(+)</text>
        <dbReference type="Rhea" id="RHEA:24284"/>
        <dbReference type="ChEBI" id="CHEBI:15378"/>
        <dbReference type="ChEBI" id="CHEBI:43474"/>
        <dbReference type="ChEBI" id="CHEBI:57535"/>
        <dbReference type="ChEBI" id="CHEBI:57783"/>
        <dbReference type="ChEBI" id="CHEBI:58349"/>
        <dbReference type="ChEBI" id="CHEBI:537519"/>
        <dbReference type="EC" id="1.2.1.11"/>
    </reaction>
</comment>
<dbReference type="GO" id="GO:0051287">
    <property type="term" value="F:NAD binding"/>
    <property type="evidence" value="ECO:0007669"/>
    <property type="project" value="InterPro"/>
</dbReference>
<evidence type="ECO:0000256" key="16">
    <source>
        <dbReference type="PIRSR" id="PIRSR000148-1"/>
    </source>
</evidence>
<evidence type="ECO:0000256" key="4">
    <source>
        <dbReference type="ARBA" id="ARBA00010584"/>
    </source>
</evidence>
<comment type="pathway">
    <text evidence="3 15">Amino-acid biosynthesis; L-threonine biosynthesis; L-threonine from L-aspartate: step 2/5.</text>
</comment>
<evidence type="ECO:0000256" key="8">
    <source>
        <dbReference type="ARBA" id="ARBA00022697"/>
    </source>
</evidence>
<dbReference type="CDD" id="cd02316">
    <property type="entry name" value="VcASADH2_like_N"/>
    <property type="match status" value="1"/>
</dbReference>
<keyword evidence="9 15" id="KW-0521">NADP</keyword>
<proteinExistence type="inferred from homology"/>
<evidence type="ECO:0000256" key="7">
    <source>
        <dbReference type="ARBA" id="ARBA00022605"/>
    </source>
</evidence>
<dbReference type="CDD" id="cd18131">
    <property type="entry name" value="ASADH_C_bac_euk_like"/>
    <property type="match status" value="1"/>
</dbReference>
<keyword evidence="10 15" id="KW-0220">Diaminopimelate biosynthesis</keyword>
<comment type="pathway">
    <text evidence="1 15">Amino-acid biosynthesis; L-methionine biosynthesis via de novo pathway; L-homoserine from L-aspartate: step 2/3.</text>
</comment>
<dbReference type="GO" id="GO:0004073">
    <property type="term" value="F:aspartate-semialdehyde dehydrogenase activity"/>
    <property type="evidence" value="ECO:0007669"/>
    <property type="project" value="UniProtKB-UniRule"/>
</dbReference>
<evidence type="ECO:0000259" key="17">
    <source>
        <dbReference type="SMART" id="SM00859"/>
    </source>
</evidence>
<dbReference type="GO" id="GO:0009097">
    <property type="term" value="P:isoleucine biosynthetic process"/>
    <property type="evidence" value="ECO:0007669"/>
    <property type="project" value="UniProtKB-UniRule"/>
</dbReference>
<dbReference type="SUPFAM" id="SSF55347">
    <property type="entry name" value="Glyceraldehyde-3-phosphate dehydrogenase-like, C-terminal domain"/>
    <property type="match status" value="1"/>
</dbReference>
<feature type="binding site" evidence="15">
    <location>
        <position position="100"/>
    </location>
    <ligand>
        <name>phosphate</name>
        <dbReference type="ChEBI" id="CHEBI:43474"/>
    </ligand>
</feature>
<evidence type="ECO:0000256" key="6">
    <source>
        <dbReference type="ARBA" id="ARBA00013120"/>
    </source>
</evidence>
<dbReference type="GO" id="GO:0050661">
    <property type="term" value="F:NADP binding"/>
    <property type="evidence" value="ECO:0007669"/>
    <property type="project" value="UniProtKB-UniRule"/>
</dbReference>
<gene>
    <name evidence="15" type="primary">asd</name>
    <name evidence="18" type="ORF">D5R97_04510</name>
</gene>
<dbReference type="Gene3D" id="3.40.50.720">
    <property type="entry name" value="NAD(P)-binding Rossmann-like Domain"/>
    <property type="match status" value="1"/>
</dbReference>
<keyword evidence="7 15" id="KW-0028">Amino-acid biosynthesis</keyword>
<dbReference type="GO" id="GO:0046983">
    <property type="term" value="F:protein dimerization activity"/>
    <property type="evidence" value="ECO:0007669"/>
    <property type="project" value="InterPro"/>
</dbReference>
<organism evidence="18 19">
    <name type="scientific">Candidatus Syntrophonatronum acetioxidans</name>
    <dbReference type="NCBI Taxonomy" id="1795816"/>
    <lineage>
        <taxon>Bacteria</taxon>
        <taxon>Bacillati</taxon>
        <taxon>Bacillota</taxon>
        <taxon>Clostridia</taxon>
        <taxon>Eubacteriales</taxon>
        <taxon>Syntrophomonadaceae</taxon>
        <taxon>Candidatus Syntrophonatronum</taxon>
    </lineage>
</organism>
<dbReference type="InterPro" id="IPR005986">
    <property type="entry name" value="Asp_semialdehyde_DH_beta"/>
</dbReference>
<evidence type="ECO:0000256" key="13">
    <source>
        <dbReference type="ARBA" id="ARBA00023167"/>
    </source>
</evidence>
<dbReference type="EMBL" id="QZAA01000120">
    <property type="protein sequence ID" value="RQD76362.1"/>
    <property type="molecule type" value="Genomic_DNA"/>
</dbReference>
<feature type="binding site" evidence="15">
    <location>
        <position position="242"/>
    </location>
    <ligand>
        <name>substrate</name>
    </ligand>
</feature>
<dbReference type="NCBIfam" id="NF011456">
    <property type="entry name" value="PRK14874.1"/>
    <property type="match status" value="1"/>
</dbReference>
<dbReference type="Pfam" id="PF02774">
    <property type="entry name" value="Semialdhyde_dhC"/>
    <property type="match status" value="1"/>
</dbReference>
<dbReference type="PANTHER" id="PTHR46278:SF2">
    <property type="entry name" value="ASPARTATE-SEMIALDEHYDE DEHYDROGENASE"/>
    <property type="match status" value="1"/>
</dbReference>
<dbReference type="HAMAP" id="MF_02121">
    <property type="entry name" value="ASADH"/>
    <property type="match status" value="1"/>
</dbReference>
<feature type="binding site" evidence="15">
    <location>
        <begin position="12"/>
        <end position="15"/>
    </location>
    <ligand>
        <name>NADP(+)</name>
        <dbReference type="ChEBI" id="CHEBI:58349"/>
    </ligand>
</feature>
<evidence type="ECO:0000313" key="18">
    <source>
        <dbReference type="EMBL" id="RQD76362.1"/>
    </source>
</evidence>
<comment type="function">
    <text evidence="15">Catalyzes the NADPH-dependent formation of L-aspartate-semialdehyde (L-ASA) by the reductive dephosphorylation of L-aspartyl-4-phosphate.</text>
</comment>
<dbReference type="GO" id="GO:0009088">
    <property type="term" value="P:threonine biosynthetic process"/>
    <property type="evidence" value="ECO:0007669"/>
    <property type="project" value="UniProtKB-UniRule"/>
</dbReference>
<feature type="binding site" evidence="15">
    <location>
        <position position="156"/>
    </location>
    <ligand>
        <name>substrate</name>
    </ligand>
</feature>
<dbReference type="EC" id="1.2.1.11" evidence="6 15"/>
<dbReference type="PIRSF" id="PIRSF000148">
    <property type="entry name" value="ASA_dh"/>
    <property type="match status" value="1"/>
</dbReference>
<reference evidence="18 19" key="1">
    <citation type="submission" date="2018-08" db="EMBL/GenBank/DDBJ databases">
        <title>The metabolism and importance of syntrophic acetate oxidation coupled to methane or sulfide production in haloalkaline environments.</title>
        <authorList>
            <person name="Timmers P.H.A."/>
            <person name="Vavourakis C.D."/>
            <person name="Sorokin D.Y."/>
            <person name="Sinninghe Damste J.S."/>
            <person name="Muyzer G."/>
            <person name="Stams A.J.M."/>
            <person name="Plugge C.M."/>
        </authorList>
    </citation>
    <scope>NUCLEOTIDE SEQUENCE [LARGE SCALE GENOMIC DNA]</scope>
    <source>
        <strain evidence="18">MSAO_Bac1</strain>
    </source>
</reference>
<dbReference type="GO" id="GO:0009089">
    <property type="term" value="P:lysine biosynthetic process via diaminopimelate"/>
    <property type="evidence" value="ECO:0007669"/>
    <property type="project" value="UniProtKB-UniRule"/>
</dbReference>
<comment type="caution">
    <text evidence="15">Lacks conserved residue(s) required for the propagation of feature annotation.</text>
</comment>
<dbReference type="GO" id="GO:0019877">
    <property type="term" value="P:diaminopimelate biosynthetic process"/>
    <property type="evidence" value="ECO:0007669"/>
    <property type="project" value="UniProtKB-UniRule"/>
</dbReference>
<dbReference type="UniPathway" id="UPA00034">
    <property type="reaction ID" value="UER00016"/>
</dbReference>
<dbReference type="SMART" id="SM00859">
    <property type="entry name" value="Semialdhyde_dh"/>
    <property type="match status" value="1"/>
</dbReference>
<name>A0A424YF97_9FIRM</name>
<evidence type="ECO:0000256" key="12">
    <source>
        <dbReference type="ARBA" id="ARBA00023154"/>
    </source>
</evidence>
<evidence type="ECO:0000256" key="5">
    <source>
        <dbReference type="ARBA" id="ARBA00011738"/>
    </source>
</evidence>
<feature type="binding site" evidence="15">
    <location>
        <begin position="40"/>
        <end position="41"/>
    </location>
    <ligand>
        <name>NADP(+)</name>
        <dbReference type="ChEBI" id="CHEBI:58349"/>
    </ligand>
</feature>
<accession>A0A424YF97</accession>
<dbReference type="InterPro" id="IPR000534">
    <property type="entry name" value="Semialdehyde_DH_NAD-bd"/>
</dbReference>
<comment type="subunit">
    <text evidence="5 15">Homodimer.</text>
</comment>
<evidence type="ECO:0000256" key="9">
    <source>
        <dbReference type="ARBA" id="ARBA00022857"/>
    </source>
</evidence>
<dbReference type="UniPathway" id="UPA00050">
    <property type="reaction ID" value="UER00463"/>
</dbReference>
<dbReference type="GO" id="GO:0071266">
    <property type="term" value="P:'de novo' L-methionine biosynthetic process"/>
    <property type="evidence" value="ECO:0007669"/>
    <property type="project" value="UniProtKB-UniRule"/>
</dbReference>
<dbReference type="Pfam" id="PF01118">
    <property type="entry name" value="Semialdhyde_dh"/>
    <property type="match status" value="1"/>
</dbReference>
<comment type="pathway">
    <text evidence="2 15">Amino-acid biosynthesis; L-lysine biosynthesis via DAP pathway; (S)-tetrahydrodipicolinate from L-aspartate: step 2/4.</text>
</comment>